<feature type="transmembrane region" description="Helical" evidence="2">
    <location>
        <begin position="27"/>
        <end position="47"/>
    </location>
</feature>
<dbReference type="RefSeq" id="WP_275031109.1">
    <property type="nucleotide sequence ID" value="NZ_CP118615.1"/>
</dbReference>
<proteinExistence type="predicted"/>
<feature type="region of interest" description="Disordered" evidence="1">
    <location>
        <begin position="1"/>
        <end position="20"/>
    </location>
</feature>
<evidence type="ECO:0000313" key="4">
    <source>
        <dbReference type="Proteomes" id="UP001219605"/>
    </source>
</evidence>
<name>A0ABY7ZNE8_9ACTN</name>
<keyword evidence="2" id="KW-0812">Transmembrane</keyword>
<dbReference type="EMBL" id="CP118615">
    <property type="protein sequence ID" value="WDZ84545.1"/>
    <property type="molecule type" value="Genomic_DNA"/>
</dbReference>
<reference evidence="3 4" key="1">
    <citation type="submission" date="2023-02" db="EMBL/GenBank/DDBJ databases">
        <authorList>
            <person name="Mo P."/>
        </authorList>
    </citation>
    <scope>NUCLEOTIDE SEQUENCE [LARGE SCALE GENOMIC DNA]</scope>
    <source>
        <strain evidence="3 4">HUAS 3</strain>
    </source>
</reference>
<gene>
    <name evidence="3" type="ORF">PVK37_29610</name>
</gene>
<protein>
    <recommendedName>
        <fullName evidence="5">Osmoprotectant transport system permease protein</fullName>
    </recommendedName>
</protein>
<accession>A0ABY7ZNE8</accession>
<feature type="transmembrane region" description="Helical" evidence="2">
    <location>
        <begin position="101"/>
        <end position="124"/>
    </location>
</feature>
<feature type="compositionally biased region" description="Basic and acidic residues" evidence="1">
    <location>
        <begin position="1"/>
        <end position="11"/>
    </location>
</feature>
<sequence length="125" mass="13176">MWNAGERDTADRSPAAPPGSRSAANRIFAYLVLLAWHGLVVVGFLVLVDRQSGMRVNHGNSPQEDMWIFGVTIGAPVLFGTLLVGLTLLKKLLTSSRITSGIVLGTVAAAPALLFVAVAAVPVLR</sequence>
<keyword evidence="2" id="KW-0472">Membrane</keyword>
<keyword evidence="2" id="KW-1133">Transmembrane helix</keyword>
<organism evidence="3 4">
    <name type="scientific">Micromonospora cathayae</name>
    <dbReference type="NCBI Taxonomy" id="3028804"/>
    <lineage>
        <taxon>Bacteria</taxon>
        <taxon>Bacillati</taxon>
        <taxon>Actinomycetota</taxon>
        <taxon>Actinomycetes</taxon>
        <taxon>Micromonosporales</taxon>
        <taxon>Micromonosporaceae</taxon>
        <taxon>Micromonospora</taxon>
    </lineage>
</organism>
<keyword evidence="4" id="KW-1185">Reference proteome</keyword>
<feature type="transmembrane region" description="Helical" evidence="2">
    <location>
        <begin position="67"/>
        <end position="89"/>
    </location>
</feature>
<evidence type="ECO:0000256" key="2">
    <source>
        <dbReference type="SAM" id="Phobius"/>
    </source>
</evidence>
<evidence type="ECO:0000256" key="1">
    <source>
        <dbReference type="SAM" id="MobiDB-lite"/>
    </source>
</evidence>
<dbReference type="Proteomes" id="UP001219605">
    <property type="component" value="Chromosome"/>
</dbReference>
<evidence type="ECO:0008006" key="5">
    <source>
        <dbReference type="Google" id="ProtNLM"/>
    </source>
</evidence>
<evidence type="ECO:0000313" key="3">
    <source>
        <dbReference type="EMBL" id="WDZ84545.1"/>
    </source>
</evidence>